<dbReference type="GO" id="GO:0009337">
    <property type="term" value="C:sulfite reductase complex (NADPH)"/>
    <property type="evidence" value="ECO:0007669"/>
    <property type="project" value="TreeGrafter"/>
</dbReference>
<accession>A0A0J9X893</accession>
<dbReference type="EMBL" id="CCBN010000005">
    <property type="protein sequence ID" value="CDO53406.1"/>
    <property type="molecule type" value="Genomic_DNA"/>
</dbReference>
<evidence type="ECO:0000256" key="13">
    <source>
        <dbReference type="ARBA" id="ARBA00023004"/>
    </source>
</evidence>
<comment type="similarity">
    <text evidence="5">Belongs to the nitrite and sulfite reductase 4Fe-4S domain family.</text>
</comment>
<name>A0A0J9X893_GEOCN</name>
<dbReference type="Gene3D" id="3.40.50.920">
    <property type="match status" value="1"/>
</dbReference>
<evidence type="ECO:0000256" key="15">
    <source>
        <dbReference type="ARBA" id="ARBA00052219"/>
    </source>
</evidence>
<protein>
    <recommendedName>
        <fullName evidence="18">Sulfite reductase [NADPH] subunit beta</fullName>
        <ecNumber evidence="6">1.8.1.2</ecNumber>
    </recommendedName>
</protein>
<keyword evidence="7" id="KW-0004">4Fe-4S</keyword>
<keyword evidence="12" id="KW-0560">Oxidoreductase</keyword>
<dbReference type="InterPro" id="IPR009014">
    <property type="entry name" value="Transketo_C/PFOR_II"/>
</dbReference>
<dbReference type="GO" id="GO:0004783">
    <property type="term" value="F:sulfite reductase (NADPH) activity"/>
    <property type="evidence" value="ECO:0007669"/>
    <property type="project" value="UniProtKB-EC"/>
</dbReference>
<evidence type="ECO:0000256" key="18">
    <source>
        <dbReference type="ARBA" id="ARBA00067595"/>
    </source>
</evidence>
<keyword evidence="8" id="KW-0963">Cytoplasm</keyword>
<dbReference type="Pfam" id="PF03460">
    <property type="entry name" value="NIR_SIR_ferr"/>
    <property type="match status" value="2"/>
</dbReference>
<comment type="subcellular location">
    <subcellularLocation>
        <location evidence="3">Cytoplasm</location>
    </subcellularLocation>
</comment>
<keyword evidence="9" id="KW-0349">Heme</keyword>
<dbReference type="InterPro" id="IPR045854">
    <property type="entry name" value="NO2/SO3_Rdtase_4Fe4S_sf"/>
</dbReference>
<dbReference type="STRING" id="1173061.A0A0J9X893"/>
<dbReference type="SUPFAM" id="SSF52518">
    <property type="entry name" value="Thiamin diphosphate-binding fold (THDP-binding)"/>
    <property type="match status" value="1"/>
</dbReference>
<proteinExistence type="inferred from homology"/>
<comment type="catalytic activity">
    <reaction evidence="15">
        <text>hydrogen sulfide + 3 NADP(+) + 3 H2O = sulfite + 3 NADPH + 4 H(+)</text>
        <dbReference type="Rhea" id="RHEA:13801"/>
        <dbReference type="ChEBI" id="CHEBI:15377"/>
        <dbReference type="ChEBI" id="CHEBI:15378"/>
        <dbReference type="ChEBI" id="CHEBI:17359"/>
        <dbReference type="ChEBI" id="CHEBI:29919"/>
        <dbReference type="ChEBI" id="CHEBI:57783"/>
        <dbReference type="ChEBI" id="CHEBI:58349"/>
        <dbReference type="EC" id="1.8.1.2"/>
    </reaction>
</comment>
<keyword evidence="14" id="KW-0411">Iron-sulfur</keyword>
<feature type="domain" description="Flavodoxin-like" evidence="19">
    <location>
        <begin position="729"/>
        <end position="878"/>
    </location>
</feature>
<dbReference type="FunFam" id="3.40.50.920:FF:000007">
    <property type="entry name" value="Pyruvate:ferredoxin (Flavodoxin) oxidoreductase"/>
    <property type="match status" value="1"/>
</dbReference>
<dbReference type="OrthoDB" id="1688044at2759"/>
<dbReference type="Proteomes" id="UP000242525">
    <property type="component" value="Unassembled WGS sequence"/>
</dbReference>
<dbReference type="PRINTS" id="PR00397">
    <property type="entry name" value="SIROHAEM"/>
</dbReference>
<evidence type="ECO:0000259" key="19">
    <source>
        <dbReference type="PROSITE" id="PS50902"/>
    </source>
</evidence>
<dbReference type="InterPro" id="IPR006067">
    <property type="entry name" value="NO2/SO3_Rdtase_4Fe4S_dom"/>
</dbReference>
<comment type="function">
    <text evidence="16">Catalyzes the reduction of sulfite to sulfide, one of several activities required for the biosynthesis of L-cysteine from sulfate.</text>
</comment>
<comment type="subunit">
    <text evidence="17">Alpha(2)-beta(2). The alpha component is a flavoprotein, the beta component is a hemoprotein.</text>
</comment>
<keyword evidence="13" id="KW-0408">Iron</keyword>
<dbReference type="FunFam" id="3.30.413.10:FF:000004">
    <property type="entry name" value="Sulfite reductase [NADPH] hemoprotein beta-component"/>
    <property type="match status" value="1"/>
</dbReference>
<gene>
    <name evidence="20" type="ORF">BN980_GECA05s01275g</name>
</gene>
<dbReference type="FunFam" id="3.40.50.360:FF:000016">
    <property type="entry name" value="Sulfite reductase subunit beta"/>
    <property type="match status" value="1"/>
</dbReference>
<dbReference type="GO" id="GO:0050311">
    <property type="term" value="F:sulfite reductase (ferredoxin) activity"/>
    <property type="evidence" value="ECO:0007669"/>
    <property type="project" value="TreeGrafter"/>
</dbReference>
<comment type="pathway">
    <text evidence="4">Sulfur metabolism; hydrogen sulfide biosynthesis; hydrogen sulfide from sulfite (NADPH route): step 1/1.</text>
</comment>
<dbReference type="FunFam" id="3.40.50.970:FF:000051">
    <property type="entry name" value="Sulfite reductase beta subunit"/>
    <property type="match status" value="1"/>
</dbReference>
<dbReference type="InterPro" id="IPR029039">
    <property type="entry name" value="Flavoprotein-like_sf"/>
</dbReference>
<evidence type="ECO:0000256" key="16">
    <source>
        <dbReference type="ARBA" id="ARBA00057613"/>
    </source>
</evidence>
<evidence type="ECO:0000256" key="4">
    <source>
        <dbReference type="ARBA" id="ARBA00004774"/>
    </source>
</evidence>
<evidence type="ECO:0000256" key="2">
    <source>
        <dbReference type="ARBA" id="ARBA00001966"/>
    </source>
</evidence>
<dbReference type="SUPFAM" id="SSF52218">
    <property type="entry name" value="Flavoproteins"/>
    <property type="match status" value="1"/>
</dbReference>
<dbReference type="Gene3D" id="3.40.50.970">
    <property type="match status" value="2"/>
</dbReference>
<evidence type="ECO:0000256" key="7">
    <source>
        <dbReference type="ARBA" id="ARBA00022485"/>
    </source>
</evidence>
<comment type="cofactor">
    <cofactor evidence="2">
        <name>[4Fe-4S] cluster</name>
        <dbReference type="ChEBI" id="CHEBI:49883"/>
    </cofactor>
</comment>
<dbReference type="SUPFAM" id="SSF56014">
    <property type="entry name" value="Nitrite and sulphite reductase 4Fe-4S domain-like"/>
    <property type="match status" value="2"/>
</dbReference>
<evidence type="ECO:0000256" key="5">
    <source>
        <dbReference type="ARBA" id="ARBA00010429"/>
    </source>
</evidence>
<keyword evidence="11" id="KW-0521">NADP</keyword>
<comment type="cofactor">
    <cofactor evidence="1">
        <name>siroheme</name>
        <dbReference type="ChEBI" id="CHEBI:60052"/>
    </cofactor>
</comment>
<dbReference type="PANTHER" id="PTHR11493">
    <property type="entry name" value="SULFITE REDUCTASE [NADPH] SUBUNIT BETA-RELATED"/>
    <property type="match status" value="1"/>
</dbReference>
<dbReference type="InterPro" id="IPR045169">
    <property type="entry name" value="NO2/SO3_Rdtase_4Fe4S_prot"/>
</dbReference>
<dbReference type="GO" id="GO:0020037">
    <property type="term" value="F:heme binding"/>
    <property type="evidence" value="ECO:0007669"/>
    <property type="project" value="InterPro"/>
</dbReference>
<evidence type="ECO:0000313" key="21">
    <source>
        <dbReference type="Proteomes" id="UP000242525"/>
    </source>
</evidence>
<dbReference type="InterPro" id="IPR005117">
    <property type="entry name" value="NiRdtase/SiRdtase_haem-b_fer"/>
</dbReference>
<keyword evidence="10" id="KW-0479">Metal-binding</keyword>
<dbReference type="FunFam" id="3.30.413.10:FF:000003">
    <property type="entry name" value="Sulfite reductase [NADPH] hemoprotein beta-component"/>
    <property type="match status" value="1"/>
</dbReference>
<evidence type="ECO:0000256" key="1">
    <source>
        <dbReference type="ARBA" id="ARBA00001929"/>
    </source>
</evidence>
<dbReference type="SUPFAM" id="SSF55124">
    <property type="entry name" value="Nitrite/Sulfite reductase N-terminal domain-like"/>
    <property type="match status" value="2"/>
</dbReference>
<evidence type="ECO:0000256" key="14">
    <source>
        <dbReference type="ARBA" id="ARBA00023014"/>
    </source>
</evidence>
<dbReference type="GO" id="GO:0000103">
    <property type="term" value="P:sulfate assimilation"/>
    <property type="evidence" value="ECO:0007669"/>
    <property type="project" value="TreeGrafter"/>
</dbReference>
<evidence type="ECO:0000256" key="11">
    <source>
        <dbReference type="ARBA" id="ARBA00022857"/>
    </source>
</evidence>
<evidence type="ECO:0000256" key="10">
    <source>
        <dbReference type="ARBA" id="ARBA00022723"/>
    </source>
</evidence>
<dbReference type="EC" id="1.8.1.2" evidence="6"/>
<dbReference type="InterPro" id="IPR006066">
    <property type="entry name" value="NO2/SO3_Rdtase_FeS/sirohaem_BS"/>
</dbReference>
<dbReference type="Gene3D" id="3.30.413.10">
    <property type="entry name" value="Sulfite Reductase Hemoprotein, domain 1"/>
    <property type="match status" value="2"/>
</dbReference>
<dbReference type="Pfam" id="PF00258">
    <property type="entry name" value="Flavodoxin_1"/>
    <property type="match status" value="1"/>
</dbReference>
<keyword evidence="21" id="KW-1185">Reference proteome</keyword>
<evidence type="ECO:0000256" key="17">
    <source>
        <dbReference type="ARBA" id="ARBA00063391"/>
    </source>
</evidence>
<dbReference type="InterPro" id="IPR036136">
    <property type="entry name" value="Nit/Sulf_reduc_fer-like_dom_sf"/>
</dbReference>
<dbReference type="InterPro" id="IPR008254">
    <property type="entry name" value="Flavodoxin/NO_synth"/>
</dbReference>
<dbReference type="GO" id="GO:0005737">
    <property type="term" value="C:cytoplasm"/>
    <property type="evidence" value="ECO:0007669"/>
    <property type="project" value="UniProtKB-SubCell"/>
</dbReference>
<dbReference type="GO" id="GO:0051539">
    <property type="term" value="F:4 iron, 4 sulfur cluster binding"/>
    <property type="evidence" value="ECO:0007669"/>
    <property type="project" value="UniProtKB-KW"/>
</dbReference>
<evidence type="ECO:0000256" key="6">
    <source>
        <dbReference type="ARBA" id="ARBA00012604"/>
    </source>
</evidence>
<dbReference type="NCBIfam" id="NF010029">
    <property type="entry name" value="PRK13504.1"/>
    <property type="match status" value="1"/>
</dbReference>
<dbReference type="InterPro" id="IPR029061">
    <property type="entry name" value="THDP-binding"/>
</dbReference>
<dbReference type="Pfam" id="PF01077">
    <property type="entry name" value="NIR_SIR"/>
    <property type="match status" value="1"/>
</dbReference>
<dbReference type="PROSITE" id="PS50902">
    <property type="entry name" value="FLAVODOXIN_LIKE"/>
    <property type="match status" value="1"/>
</dbReference>
<sequence>MSLLKTVQDSVHHVTSLVSDKVFGFQPALSVKSSLTAAFESNQLTVLRNKNDGFSRIAEYIESNPSSKISILISLNELFNSLPDLGRLSSHNIVLHVDTTANGVPDYGKITALRHLGFVFFQSFGVADAQAVSLAAHLVSTKTNQPVVHFFYPSQANPAQKFSESFIQSSIASFSYTGTSATPSDASSDSNDSDSTIDVISSSNSTLAPTPSLSQVINEAFVLVSSGTKNTPAITPFQYYGSKHAQNVIVLLSSYIEPFIETIAQASSTDSYSETGIIVIRTYRPWSSLDLINSIPKSVTKIALAEQLHRKTTTWSPLVQDFVANLQATASDFSTVPQFVAFQLGRVTYENVRSVLNTIVSNLNAPTPVNNLYIGTKPESSFTDSEVSPEAEQQAKTLEYAYLKVLNQIFNENIDILNSTDKPDAGVANTPEYGFGAFLALLEKRQALLNQVQGAIKSNDFPLSSKAKIDDLLSAWALGAKNFKSIQESKNLDQSSSEIISLLQENASHSSTAASLLENSESFNLKSSWLIGSDAWAYDLGNSGVHNVISSGKNLNMLVIDSEPYSDVVNNTSFFRKKDIGLYAMNFGNVYVASVAVYSSYTQLLQALLEAEKFDGPSVVLAYLPYKQESASPLAVLQETKKAVDSGYWPLYRWDPTLDEPFKLDSPRIKKNLQEFLDRENHLSLLSKRDPTFARTLEQSYGKDVRDLQKAKAKEALSKLLDGLSGPPLTVLFASDGGNAENLAKRLARRAKGRGLKAIALAMDDFPIEDLANEENVILITSTAGQGELPQNGRNFWEAIKSSTDIDLGNVKFSTFGLGDSQYWPRKEDKHYYNKPSKDLFNRFKLLGATELVPLGLGDDQDADGYSQGYNEWEPLVWTALGVDNVAAADEPPPVTNEDIKIASNYLRGTIAEGLRDESTGAISAHDQQLTKFHGIYMQDDRDIRDERKSAGLEPAYSFMVRVRLPGCVSTPKQWLRMDELADERGNGTIKITTRGTFQLHGVIKKDLKPAIRGMNAALIDTVAACGDVDRNVVAAALPGNKKIHDEVVAISHQISEHLLPQTTAYHEIWLEGADEGDKPDYENTFANRKEGPKKKKTLVAGSTLVDHEPLYGPTYLPRKFKINIAVPPYNDVDVFAHDIGLVAIVEDNDLKGFNVFIGGGMGTTHNNKKTYPRTGSLQGFVTKDKITEVCEKIMLVQRDHGDRGNRKHARLKYTVDDLGNDVYREKVEELLGYKFEAGRPFHFDSNTDQFGGWITDETGLHHFTTFVENGRVEDTPELQFKTGFKELAEMLDGTSAEFRLTANQHILVSNITDEQLPAVKAHMAKYKLDNTAFSGLRLSSAACVAFPTCGLAMAESERYLPVLITKLEEALEEYGLRHDSIVMRMTGCPNGCARPWVAEIACVGKAYGAYNLMLGGGFHGERLNKLYRSSLKEDEILATLKPMFKRWSLERHEGEHFGDFVIRVGIIAATTEGKNFWDNLPEEA</sequence>
<evidence type="ECO:0000256" key="9">
    <source>
        <dbReference type="ARBA" id="ARBA00022617"/>
    </source>
</evidence>
<dbReference type="PANTHER" id="PTHR11493:SF47">
    <property type="entry name" value="SULFITE REDUCTASE [NADPH] SUBUNIT BETA"/>
    <property type="match status" value="1"/>
</dbReference>
<dbReference type="GO" id="GO:0010181">
    <property type="term" value="F:FMN binding"/>
    <property type="evidence" value="ECO:0007669"/>
    <property type="project" value="InterPro"/>
</dbReference>
<dbReference type="GO" id="GO:0046872">
    <property type="term" value="F:metal ion binding"/>
    <property type="evidence" value="ECO:0007669"/>
    <property type="project" value="UniProtKB-KW"/>
</dbReference>
<dbReference type="PRINTS" id="PR00369">
    <property type="entry name" value="FLAVODOXIN"/>
</dbReference>
<evidence type="ECO:0000256" key="3">
    <source>
        <dbReference type="ARBA" id="ARBA00004496"/>
    </source>
</evidence>
<dbReference type="SUPFAM" id="SSF52922">
    <property type="entry name" value="TK C-terminal domain-like"/>
    <property type="match status" value="1"/>
</dbReference>
<comment type="caution">
    <text evidence="20">The sequence shown here is derived from an EMBL/GenBank/DDBJ whole genome shotgun (WGS) entry which is preliminary data.</text>
</comment>
<evidence type="ECO:0000256" key="12">
    <source>
        <dbReference type="ARBA" id="ARBA00023002"/>
    </source>
</evidence>
<dbReference type="InterPro" id="IPR001094">
    <property type="entry name" value="Flavdoxin-like"/>
</dbReference>
<evidence type="ECO:0000313" key="20">
    <source>
        <dbReference type="EMBL" id="CDO53406.1"/>
    </source>
</evidence>
<organism evidence="20 21">
    <name type="scientific">Geotrichum candidum</name>
    <name type="common">Oospora lactis</name>
    <name type="synonym">Dipodascus geotrichum</name>
    <dbReference type="NCBI Taxonomy" id="1173061"/>
    <lineage>
        <taxon>Eukaryota</taxon>
        <taxon>Fungi</taxon>
        <taxon>Dikarya</taxon>
        <taxon>Ascomycota</taxon>
        <taxon>Saccharomycotina</taxon>
        <taxon>Dipodascomycetes</taxon>
        <taxon>Dipodascales</taxon>
        <taxon>Dipodascaceae</taxon>
        <taxon>Geotrichum</taxon>
    </lineage>
</organism>
<reference evidence="20" key="1">
    <citation type="submission" date="2014-03" db="EMBL/GenBank/DDBJ databases">
        <authorList>
            <person name="Casaregola S."/>
        </authorList>
    </citation>
    <scope>NUCLEOTIDE SEQUENCE [LARGE SCALE GENOMIC DNA]</scope>
    <source>
        <strain evidence="20">CLIB 918</strain>
    </source>
</reference>
<dbReference type="Gene3D" id="3.40.50.360">
    <property type="match status" value="1"/>
</dbReference>
<evidence type="ECO:0000256" key="8">
    <source>
        <dbReference type="ARBA" id="ARBA00022490"/>
    </source>
</evidence>